<evidence type="ECO:0000313" key="2">
    <source>
        <dbReference type="Proteomes" id="UP000315750"/>
    </source>
</evidence>
<protein>
    <submittedName>
        <fullName evidence="1">Uncharacterized protein</fullName>
    </submittedName>
</protein>
<reference evidence="1 2" key="1">
    <citation type="submission" date="2019-02" db="EMBL/GenBank/DDBJ databases">
        <title>Deep-cultivation of Planctomycetes and their phenomic and genomic characterization uncovers novel biology.</title>
        <authorList>
            <person name="Wiegand S."/>
            <person name="Jogler M."/>
            <person name="Boedeker C."/>
            <person name="Pinto D."/>
            <person name="Vollmers J."/>
            <person name="Rivas-Marin E."/>
            <person name="Kohn T."/>
            <person name="Peeters S.H."/>
            <person name="Heuer A."/>
            <person name="Rast P."/>
            <person name="Oberbeckmann S."/>
            <person name="Bunk B."/>
            <person name="Jeske O."/>
            <person name="Meyerdierks A."/>
            <person name="Storesund J.E."/>
            <person name="Kallscheuer N."/>
            <person name="Luecker S."/>
            <person name="Lage O.M."/>
            <person name="Pohl T."/>
            <person name="Merkel B.J."/>
            <person name="Hornburger P."/>
            <person name="Mueller R.-W."/>
            <person name="Bruemmer F."/>
            <person name="Labrenz M."/>
            <person name="Spormann A.M."/>
            <person name="Op den Camp H."/>
            <person name="Overmann J."/>
            <person name="Amann R."/>
            <person name="Jetten M.S.M."/>
            <person name="Mascher T."/>
            <person name="Medema M.H."/>
            <person name="Devos D.P."/>
            <person name="Kaster A.-K."/>
            <person name="Ovreas L."/>
            <person name="Rohde M."/>
            <person name="Galperin M.Y."/>
            <person name="Jogler C."/>
        </authorList>
    </citation>
    <scope>NUCLEOTIDE SEQUENCE [LARGE SCALE GENOMIC DNA]</scope>
    <source>
        <strain evidence="1 2">Pan181</strain>
    </source>
</reference>
<organism evidence="1 2">
    <name type="scientific">Aeoliella mucimassa</name>
    <dbReference type="NCBI Taxonomy" id="2527972"/>
    <lineage>
        <taxon>Bacteria</taxon>
        <taxon>Pseudomonadati</taxon>
        <taxon>Planctomycetota</taxon>
        <taxon>Planctomycetia</taxon>
        <taxon>Pirellulales</taxon>
        <taxon>Lacipirellulaceae</taxon>
        <taxon>Aeoliella</taxon>
    </lineage>
</organism>
<keyword evidence="2" id="KW-1185">Reference proteome</keyword>
<dbReference type="Proteomes" id="UP000315750">
    <property type="component" value="Chromosome"/>
</dbReference>
<evidence type="ECO:0000313" key="1">
    <source>
        <dbReference type="EMBL" id="QDU56785.1"/>
    </source>
</evidence>
<dbReference type="KEGG" id="amuc:Pan181_29970"/>
<sequence length="87" mass="9317">MTLTQEQLEWIVSEVVRRLRAAGYGDNASPAAASATTTLAITDRLVTLATLEGKLQGVAAVQVGYKAIVTPAVVDHLKEKQITLVRQ</sequence>
<accession>A0A518APY6</accession>
<dbReference type="EMBL" id="CP036278">
    <property type="protein sequence ID" value="QDU56785.1"/>
    <property type="molecule type" value="Genomic_DNA"/>
</dbReference>
<dbReference type="AlphaFoldDB" id="A0A518APY6"/>
<dbReference type="OrthoDB" id="289869at2"/>
<name>A0A518APY6_9BACT</name>
<gene>
    <name evidence="1" type="ORF">Pan181_29970</name>
</gene>
<proteinExistence type="predicted"/>
<dbReference type="RefSeq" id="WP_145247507.1">
    <property type="nucleotide sequence ID" value="NZ_CP036278.1"/>
</dbReference>